<keyword evidence="2" id="KW-1185">Reference proteome</keyword>
<dbReference type="Gramene" id="PRQ56134">
    <property type="protein sequence ID" value="PRQ56134"/>
    <property type="gene ID" value="RchiOBHm_Chr1g0332441"/>
</dbReference>
<dbReference type="EMBL" id="PDCK01000039">
    <property type="protein sequence ID" value="PRQ56134.1"/>
    <property type="molecule type" value="Genomic_DNA"/>
</dbReference>
<evidence type="ECO:0000313" key="1">
    <source>
        <dbReference type="EMBL" id="PRQ56134.1"/>
    </source>
</evidence>
<accession>A0A2P6SBT8</accession>
<sequence length="56" mass="6736">MWVQKFSGENRREGIGDVLVTTNQCQTRLQTQPYRTDRLNRYTDFSVYRILWPVVV</sequence>
<gene>
    <name evidence="1" type="ORF">RchiOBHm_Chr1g0332441</name>
</gene>
<reference evidence="1 2" key="1">
    <citation type="journal article" date="2018" name="Nat. Genet.">
        <title>The Rosa genome provides new insights in the design of modern roses.</title>
        <authorList>
            <person name="Bendahmane M."/>
        </authorList>
    </citation>
    <scope>NUCLEOTIDE SEQUENCE [LARGE SCALE GENOMIC DNA]</scope>
    <source>
        <strain evidence="2">cv. Old Blush</strain>
    </source>
</reference>
<protein>
    <submittedName>
        <fullName evidence="1">Uncharacterized protein</fullName>
    </submittedName>
</protein>
<proteinExistence type="predicted"/>
<organism evidence="1 2">
    <name type="scientific">Rosa chinensis</name>
    <name type="common">China rose</name>
    <dbReference type="NCBI Taxonomy" id="74649"/>
    <lineage>
        <taxon>Eukaryota</taxon>
        <taxon>Viridiplantae</taxon>
        <taxon>Streptophyta</taxon>
        <taxon>Embryophyta</taxon>
        <taxon>Tracheophyta</taxon>
        <taxon>Spermatophyta</taxon>
        <taxon>Magnoliopsida</taxon>
        <taxon>eudicotyledons</taxon>
        <taxon>Gunneridae</taxon>
        <taxon>Pentapetalae</taxon>
        <taxon>rosids</taxon>
        <taxon>fabids</taxon>
        <taxon>Rosales</taxon>
        <taxon>Rosaceae</taxon>
        <taxon>Rosoideae</taxon>
        <taxon>Rosoideae incertae sedis</taxon>
        <taxon>Rosa</taxon>
    </lineage>
</organism>
<dbReference type="AlphaFoldDB" id="A0A2P6SBT8"/>
<comment type="caution">
    <text evidence="1">The sequence shown here is derived from an EMBL/GenBank/DDBJ whole genome shotgun (WGS) entry which is preliminary data.</text>
</comment>
<dbReference type="Proteomes" id="UP000238479">
    <property type="component" value="Chromosome 1"/>
</dbReference>
<evidence type="ECO:0000313" key="2">
    <source>
        <dbReference type="Proteomes" id="UP000238479"/>
    </source>
</evidence>
<name>A0A2P6SBT8_ROSCH</name>